<evidence type="ECO:0000313" key="2">
    <source>
        <dbReference type="Proteomes" id="UP000051643"/>
    </source>
</evidence>
<evidence type="ECO:0008006" key="3">
    <source>
        <dbReference type="Google" id="ProtNLM"/>
    </source>
</evidence>
<keyword evidence="2" id="KW-1185">Reference proteome</keyword>
<gene>
    <name evidence="1" type="ORF">APR42_11930</name>
</gene>
<organism evidence="1 2">
    <name type="scientific">Salegentibacter mishustinae</name>
    <dbReference type="NCBI Taxonomy" id="270918"/>
    <lineage>
        <taxon>Bacteria</taxon>
        <taxon>Pseudomonadati</taxon>
        <taxon>Bacteroidota</taxon>
        <taxon>Flavobacteriia</taxon>
        <taxon>Flavobacteriales</taxon>
        <taxon>Flavobacteriaceae</taxon>
        <taxon>Salegentibacter</taxon>
    </lineage>
</organism>
<dbReference type="STRING" id="270918.APR42_11930"/>
<dbReference type="RefSeq" id="WP_057483102.1">
    <property type="nucleotide sequence ID" value="NZ_BMWR01000007.1"/>
</dbReference>
<reference evidence="1" key="1">
    <citation type="submission" date="2015-10" db="EMBL/GenBank/DDBJ databases">
        <title>Draft genome sequence of Salegentibacter mishustinae KCTC 12263.</title>
        <authorList>
            <person name="Lin W."/>
            <person name="Zheng Q."/>
        </authorList>
    </citation>
    <scope>NUCLEOTIDE SEQUENCE [LARGE SCALE GENOMIC DNA]</scope>
    <source>
        <strain evidence="1">KCTC 12263</strain>
    </source>
</reference>
<sequence length="569" mass="64950">MIKKIFIVFLACLGLNLSYSQGSSNIEFLQKEIPKEQVYLHLNSSLLFSGEKLLYKFYSLNAETQKLSKLSKVGWVVLVNSDKEIVFQHKLNLEEGQSYSDFFIPSDLQSGAYKILGYTSWMLNAEENYFEQDIQILNPYQKSNEGLVIQENPASTSENNARESVADLDLKLNKASFSTREKVVLIVGNTSDMLGDFSISVRRIDSFNKPTLLKSTNFHKLYENKSWNFSENIILPEVRGSLISGRVSANDNSVLKSKNLIVSFPGEESQVNIVSIDDKGEFSFIINKELAVEELLLQLTDYNQDDYSVELFPTTQPDFSSLNFKKPVVQTGFKDYILEKSINNQIENAYSATKADRTVFPADDGYFFGEKLFKFNLDDYTRFPEVTQTFVEIIESGRVKRNQDGTHSIMVRNQNINGEFTLPALLIVDGVVVQNHDKLVFFDAERIESIGILRSKYFFGPAIYQGVVVVETKDGDFPEVFRENHIKSKLVAKAQIPKKYYSPNYKTEELNRIPDYRTQLWWNPNLDLGDSANEISFYTSDLEGKFEINLEGFTKQGQPVSIIKTFSVE</sequence>
<evidence type="ECO:0000313" key="1">
    <source>
        <dbReference type="EMBL" id="KRG27208.1"/>
    </source>
</evidence>
<dbReference type="AlphaFoldDB" id="A0A0Q9ZGI2"/>
<comment type="caution">
    <text evidence="1">The sequence shown here is derived from an EMBL/GenBank/DDBJ whole genome shotgun (WGS) entry which is preliminary data.</text>
</comment>
<dbReference type="EMBL" id="LKTP01000037">
    <property type="protein sequence ID" value="KRG27208.1"/>
    <property type="molecule type" value="Genomic_DNA"/>
</dbReference>
<protein>
    <recommendedName>
        <fullName evidence="3">TonB-dependent receptor plug domain-containing protein</fullName>
    </recommendedName>
</protein>
<dbReference type="Proteomes" id="UP000051643">
    <property type="component" value="Unassembled WGS sequence"/>
</dbReference>
<proteinExistence type="predicted"/>
<dbReference type="OrthoDB" id="679547at2"/>
<accession>A0A0Q9ZGI2</accession>
<name>A0A0Q9ZGI2_9FLAO</name>